<dbReference type="CDD" id="cd16029">
    <property type="entry name" value="4-S"/>
    <property type="match status" value="1"/>
</dbReference>
<dbReference type="PANTHER" id="PTHR10342">
    <property type="entry name" value="ARYLSULFATASE"/>
    <property type="match status" value="1"/>
</dbReference>
<reference evidence="8 9" key="1">
    <citation type="submission" date="2024-07" db="EMBL/GenBank/DDBJ databases">
        <title>Chromosome-level genome assembly of the water stick insect Ranatra chinensis (Heteroptera: Nepidae).</title>
        <authorList>
            <person name="Liu X."/>
        </authorList>
    </citation>
    <scope>NUCLEOTIDE SEQUENCE [LARGE SCALE GENOMIC DNA]</scope>
    <source>
        <strain evidence="8">Cailab_2021Rc</strain>
        <tissue evidence="8">Muscle</tissue>
    </source>
</reference>
<dbReference type="EMBL" id="JBFDAA010000013">
    <property type="protein sequence ID" value="KAL1122475.1"/>
    <property type="molecule type" value="Genomic_DNA"/>
</dbReference>
<dbReference type="InterPro" id="IPR047115">
    <property type="entry name" value="ARSB"/>
</dbReference>
<comment type="similarity">
    <text evidence="2">Belongs to the sulfatase family.</text>
</comment>
<keyword evidence="4" id="KW-0378">Hydrolase</keyword>
<dbReference type="Proteomes" id="UP001558652">
    <property type="component" value="Unassembled WGS sequence"/>
</dbReference>
<feature type="domain" description="Sulfatase N-terminal" evidence="7">
    <location>
        <begin position="1"/>
        <end position="313"/>
    </location>
</feature>
<evidence type="ECO:0000256" key="6">
    <source>
        <dbReference type="ARBA" id="ARBA00023180"/>
    </source>
</evidence>
<evidence type="ECO:0000313" key="9">
    <source>
        <dbReference type="Proteomes" id="UP001558652"/>
    </source>
</evidence>
<name>A0ABD0Y509_9HEMI</name>
<evidence type="ECO:0000256" key="4">
    <source>
        <dbReference type="ARBA" id="ARBA00022801"/>
    </source>
</evidence>
<comment type="cofactor">
    <cofactor evidence="1">
        <name>Ca(2+)</name>
        <dbReference type="ChEBI" id="CHEBI:29108"/>
    </cofactor>
</comment>
<comment type="caution">
    <text evidence="8">The sequence shown here is derived from an EMBL/GenBank/DDBJ whole genome shotgun (WGS) entry which is preliminary data.</text>
</comment>
<organism evidence="8 9">
    <name type="scientific">Ranatra chinensis</name>
    <dbReference type="NCBI Taxonomy" id="642074"/>
    <lineage>
        <taxon>Eukaryota</taxon>
        <taxon>Metazoa</taxon>
        <taxon>Ecdysozoa</taxon>
        <taxon>Arthropoda</taxon>
        <taxon>Hexapoda</taxon>
        <taxon>Insecta</taxon>
        <taxon>Pterygota</taxon>
        <taxon>Neoptera</taxon>
        <taxon>Paraneoptera</taxon>
        <taxon>Hemiptera</taxon>
        <taxon>Heteroptera</taxon>
        <taxon>Panheteroptera</taxon>
        <taxon>Nepomorpha</taxon>
        <taxon>Nepidae</taxon>
        <taxon>Ranatrinae</taxon>
        <taxon>Ranatra</taxon>
    </lineage>
</organism>
<keyword evidence="5" id="KW-0106">Calcium</keyword>
<dbReference type="Gene3D" id="3.40.720.10">
    <property type="entry name" value="Alkaline Phosphatase, subunit A"/>
    <property type="match status" value="1"/>
</dbReference>
<gene>
    <name evidence="8" type="ORF">AAG570_002806</name>
</gene>
<dbReference type="Pfam" id="PF00884">
    <property type="entry name" value="Sulfatase"/>
    <property type="match status" value="1"/>
</dbReference>
<dbReference type="SUPFAM" id="SSF53649">
    <property type="entry name" value="Alkaline phosphatase-like"/>
    <property type="match status" value="1"/>
</dbReference>
<keyword evidence="6" id="KW-0325">Glycoprotein</keyword>
<protein>
    <recommendedName>
        <fullName evidence="7">Sulfatase N-terminal domain-containing protein</fullName>
    </recommendedName>
</protein>
<evidence type="ECO:0000259" key="7">
    <source>
        <dbReference type="Pfam" id="PF00884"/>
    </source>
</evidence>
<evidence type="ECO:0000256" key="1">
    <source>
        <dbReference type="ARBA" id="ARBA00001913"/>
    </source>
</evidence>
<dbReference type="Gene3D" id="3.30.1120.10">
    <property type="match status" value="1"/>
</dbReference>
<dbReference type="PANTHER" id="PTHR10342:SF273">
    <property type="entry name" value="RE14504P"/>
    <property type="match status" value="1"/>
</dbReference>
<dbReference type="AlphaFoldDB" id="A0ABD0Y509"/>
<dbReference type="InterPro" id="IPR000917">
    <property type="entry name" value="Sulfatase_N"/>
</dbReference>
<keyword evidence="3" id="KW-0479">Metal-binding</keyword>
<keyword evidence="9" id="KW-1185">Reference proteome</keyword>
<dbReference type="GO" id="GO:0008484">
    <property type="term" value="F:sulfuric ester hydrolase activity"/>
    <property type="evidence" value="ECO:0007669"/>
    <property type="project" value="UniProtKB-ARBA"/>
</dbReference>
<dbReference type="PROSITE" id="PS00523">
    <property type="entry name" value="SULFATASE_1"/>
    <property type="match status" value="1"/>
</dbReference>
<evidence type="ECO:0000313" key="8">
    <source>
        <dbReference type="EMBL" id="KAL1122475.1"/>
    </source>
</evidence>
<evidence type="ECO:0000256" key="3">
    <source>
        <dbReference type="ARBA" id="ARBA00022723"/>
    </source>
</evidence>
<accession>A0ABD0Y509</accession>
<dbReference type="InterPro" id="IPR024607">
    <property type="entry name" value="Sulfatase_CS"/>
</dbReference>
<dbReference type="InterPro" id="IPR017850">
    <property type="entry name" value="Alkaline_phosphatase_core_sf"/>
</dbReference>
<proteinExistence type="inferred from homology"/>
<evidence type="ECO:0000256" key="5">
    <source>
        <dbReference type="ARBA" id="ARBA00022837"/>
    </source>
</evidence>
<feature type="non-terminal residue" evidence="8">
    <location>
        <position position="1"/>
    </location>
</feature>
<sequence length="515" mass="57393">GWNDVGFHGSNQIPTPNLDALAYSGVVLNNYYVTPICTPSRSALMTGKHPIHTGMQHSVLYGGERRGLPLGEKLLPEYLKEAGYTNHLVGKWHLGFYKEEYTPTRRGFHSHLGYWTGHQDYNDHTAMETGLWGLDMRRNLDPAWDLHGKYSTDVFTDEAVRLIKGHNPLKGPMFLYLAHAAVHSGNPYNPLPAPDAEAAKFINVTSDYKRQRFAGMLTKLDRSVGSVVQALQARGMLQNSIVVISTDNGGPAAGFNLNAASNWPLRGVKDTLWEGGVRGVGAIWSPLIKRPARVSNQMMHISDWLPTLLSAAKIHPVDLKGLDGIDMWPALMNNLQSNRTQVLHNIDDIYGSSSLTVNNWKLLKGTNYRGKWDEWYGPSGRSQSYIYDPKLVIKSPTAQAFTKLGKHITLEQIHGMRKEAEVNCNKNKNNVGVPCKPLLAPCLFDIKKDPCEINNLANVFPDVLHELTEILNGINKTAVAPGNLPIDPEANPNHWGHVWTNFGDFDRSEMAHDYL</sequence>
<evidence type="ECO:0000256" key="2">
    <source>
        <dbReference type="ARBA" id="ARBA00008779"/>
    </source>
</evidence>
<dbReference type="GO" id="GO:0046872">
    <property type="term" value="F:metal ion binding"/>
    <property type="evidence" value="ECO:0007669"/>
    <property type="project" value="UniProtKB-KW"/>
</dbReference>